<accession>A0A4Q7P6L0</accession>
<keyword evidence="1" id="KW-0479">Metal-binding</keyword>
<dbReference type="Pfam" id="PF01026">
    <property type="entry name" value="TatD_DNase"/>
    <property type="match status" value="1"/>
</dbReference>
<proteinExistence type="predicted"/>
<evidence type="ECO:0000256" key="1">
    <source>
        <dbReference type="PIRSR" id="PIRSR005902-1"/>
    </source>
</evidence>
<gene>
    <name evidence="2" type="ORF">BC751_1149</name>
</gene>
<keyword evidence="3" id="KW-1185">Reference proteome</keyword>
<dbReference type="InterPro" id="IPR001130">
    <property type="entry name" value="TatD-like"/>
</dbReference>
<dbReference type="EMBL" id="SGXG01000001">
    <property type="protein sequence ID" value="RZS95615.1"/>
    <property type="molecule type" value="Genomic_DNA"/>
</dbReference>
<reference evidence="2 3" key="1">
    <citation type="submission" date="2019-02" db="EMBL/GenBank/DDBJ databases">
        <title>Genomic Encyclopedia of Archaeal and Bacterial Type Strains, Phase II (KMG-II): from individual species to whole genera.</title>
        <authorList>
            <person name="Goeker M."/>
        </authorList>
    </citation>
    <scope>NUCLEOTIDE SEQUENCE [LARGE SCALE GENOMIC DNA]</scope>
    <source>
        <strain evidence="2 3">DSM 21411</strain>
    </source>
</reference>
<dbReference type="PIRSF" id="PIRSF005902">
    <property type="entry name" value="DNase_TatD"/>
    <property type="match status" value="1"/>
</dbReference>
<dbReference type="Proteomes" id="UP000292209">
    <property type="component" value="Unassembled WGS sequence"/>
</dbReference>
<dbReference type="PANTHER" id="PTHR47176">
    <property type="entry name" value="OSJNBA0020J04.13 PROTEIN"/>
    <property type="match status" value="1"/>
</dbReference>
<sequence length="214" mass="25051">MTYLDIHTHQEPRSNRIYNLLDKSPPNSPYSFGIHPWYLDNNWKNRINEIENKIHDPNLFAIGECGFDLLRGPEENLQVEAFMAQAKLAKKHHLPLILHCVKGLHLLQQYLKTEKNPPFIIWHGFNQKARIAQSILQFPVYFSFGEAIFKEGSNAQIWLKSCPLDRIFLETDTSEKNISSIYEQASLILRLPVQSLDRQLRENWKKISKRGIDE</sequence>
<dbReference type="Gene3D" id="3.20.20.140">
    <property type="entry name" value="Metal-dependent hydrolases"/>
    <property type="match status" value="1"/>
</dbReference>
<feature type="binding site" evidence="1">
    <location>
        <position position="64"/>
    </location>
    <ligand>
        <name>a divalent metal cation</name>
        <dbReference type="ChEBI" id="CHEBI:60240"/>
        <label>1</label>
    </ligand>
</feature>
<dbReference type="OrthoDB" id="664222at2"/>
<dbReference type="GO" id="GO:0046872">
    <property type="term" value="F:metal ion binding"/>
    <property type="evidence" value="ECO:0007669"/>
    <property type="project" value="UniProtKB-KW"/>
</dbReference>
<dbReference type="RefSeq" id="WP_130274681.1">
    <property type="nucleotide sequence ID" value="NZ_SGXG01000001.1"/>
</dbReference>
<dbReference type="PANTHER" id="PTHR47176:SF1">
    <property type="entry name" value="OS04G0577500 PROTEIN"/>
    <property type="match status" value="1"/>
</dbReference>
<evidence type="ECO:0000313" key="2">
    <source>
        <dbReference type="EMBL" id="RZS95615.1"/>
    </source>
</evidence>
<evidence type="ECO:0000313" key="3">
    <source>
        <dbReference type="Proteomes" id="UP000292209"/>
    </source>
</evidence>
<comment type="caution">
    <text evidence="2">The sequence shown here is derived from an EMBL/GenBank/DDBJ whole genome shotgun (WGS) entry which is preliminary data.</text>
</comment>
<feature type="binding site" evidence="1">
    <location>
        <position position="123"/>
    </location>
    <ligand>
        <name>a divalent metal cation</name>
        <dbReference type="ChEBI" id="CHEBI:60240"/>
        <label>2</label>
    </ligand>
</feature>
<dbReference type="SUPFAM" id="SSF51556">
    <property type="entry name" value="Metallo-dependent hydrolases"/>
    <property type="match status" value="1"/>
</dbReference>
<protein>
    <submittedName>
        <fullName evidence="2">TatD DNase family protein</fullName>
    </submittedName>
</protein>
<organism evidence="2 3">
    <name type="scientific">Cecembia calidifontis</name>
    <dbReference type="NCBI Taxonomy" id="1187080"/>
    <lineage>
        <taxon>Bacteria</taxon>
        <taxon>Pseudomonadati</taxon>
        <taxon>Bacteroidota</taxon>
        <taxon>Cytophagia</taxon>
        <taxon>Cytophagales</taxon>
        <taxon>Cyclobacteriaceae</taxon>
        <taxon>Cecembia</taxon>
    </lineage>
</organism>
<name>A0A4Q7P6L0_9BACT</name>
<dbReference type="InterPro" id="IPR032466">
    <property type="entry name" value="Metal_Hydrolase"/>
</dbReference>
<feature type="binding site" evidence="1">
    <location>
        <position position="172"/>
    </location>
    <ligand>
        <name>a divalent metal cation</name>
        <dbReference type="ChEBI" id="CHEBI:60240"/>
        <label>1</label>
    </ligand>
</feature>
<feature type="binding site" evidence="1">
    <location>
        <position position="99"/>
    </location>
    <ligand>
        <name>a divalent metal cation</name>
        <dbReference type="ChEBI" id="CHEBI:60240"/>
        <label>2</label>
    </ligand>
</feature>
<dbReference type="AlphaFoldDB" id="A0A4Q7P6L0"/>
<dbReference type="GO" id="GO:0016788">
    <property type="term" value="F:hydrolase activity, acting on ester bonds"/>
    <property type="evidence" value="ECO:0007669"/>
    <property type="project" value="InterPro"/>
</dbReference>